<dbReference type="GO" id="GO:0005783">
    <property type="term" value="C:endoplasmic reticulum"/>
    <property type="evidence" value="ECO:0007669"/>
    <property type="project" value="TreeGrafter"/>
</dbReference>
<keyword evidence="8" id="KW-1185">Reference proteome</keyword>
<dbReference type="EC" id="6.2.1.3" evidence="7"/>
<dbReference type="InterPro" id="IPR000873">
    <property type="entry name" value="AMP-dep_synth/lig_dom"/>
</dbReference>
<evidence type="ECO:0000256" key="2">
    <source>
        <dbReference type="ARBA" id="ARBA00022598"/>
    </source>
</evidence>
<organism evidence="7 8">
    <name type="scientific">Fistulifera solaris</name>
    <name type="common">Oleaginous diatom</name>
    <dbReference type="NCBI Taxonomy" id="1519565"/>
    <lineage>
        <taxon>Eukaryota</taxon>
        <taxon>Sar</taxon>
        <taxon>Stramenopiles</taxon>
        <taxon>Ochrophyta</taxon>
        <taxon>Bacillariophyta</taxon>
        <taxon>Bacillariophyceae</taxon>
        <taxon>Bacillariophycidae</taxon>
        <taxon>Naviculales</taxon>
        <taxon>Naviculaceae</taxon>
        <taxon>Fistulifera</taxon>
    </lineage>
</organism>
<name>A0A1Z5KA58_FISSO</name>
<dbReference type="Gene3D" id="3.40.50.12780">
    <property type="entry name" value="N-terminal domain of ligase-like"/>
    <property type="match status" value="1"/>
</dbReference>
<accession>A0A1Z5KA58</accession>
<dbReference type="SUPFAM" id="SSF56801">
    <property type="entry name" value="Acetyl-CoA synthetase-like"/>
    <property type="match status" value="1"/>
</dbReference>
<dbReference type="GO" id="GO:0005524">
    <property type="term" value="F:ATP binding"/>
    <property type="evidence" value="ECO:0007669"/>
    <property type="project" value="UniProtKB-KW"/>
</dbReference>
<gene>
    <name evidence="7" type="ORF">FisN_33Lh039</name>
</gene>
<evidence type="ECO:0000256" key="4">
    <source>
        <dbReference type="ARBA" id="ARBA00022840"/>
    </source>
</evidence>
<evidence type="ECO:0000313" key="8">
    <source>
        <dbReference type="Proteomes" id="UP000198406"/>
    </source>
</evidence>
<dbReference type="InParanoid" id="A0A1Z5KA58"/>
<keyword evidence="2 7" id="KW-0436">Ligase</keyword>
<feature type="domain" description="AMP-dependent synthetase/ligase" evidence="6">
    <location>
        <begin position="109"/>
        <end position="539"/>
    </location>
</feature>
<dbReference type="OrthoDB" id="1700726at2759"/>
<dbReference type="Pfam" id="PF00501">
    <property type="entry name" value="AMP-binding"/>
    <property type="match status" value="1"/>
</dbReference>
<dbReference type="GO" id="GO:0016020">
    <property type="term" value="C:membrane"/>
    <property type="evidence" value="ECO:0007669"/>
    <property type="project" value="TreeGrafter"/>
</dbReference>
<dbReference type="Proteomes" id="UP000198406">
    <property type="component" value="Unassembled WGS sequence"/>
</dbReference>
<dbReference type="PANTHER" id="PTHR43272:SF83">
    <property type="entry name" value="ACYL-COA SYNTHETASE LONG-CHAIN, ISOFORM J"/>
    <property type="match status" value="1"/>
</dbReference>
<sequence length="722" mass="78981">MIGLLLLPIKILLILIDLTITLVTFRWVKALQSYFTGTPLRTCAVDGQPYVRRDVRYRDQLATTPREGISTLYDVMKDASERYGNRPCMATREFIGWKTPKIKEFGPNITWQTFLQVYQQALQFGAALKAAGCVAAPETTNLDKIAQPCRIAIFENTCAPWMIAAMGAFTQSITVTTVYATLGIDAVMEAISDNVIRVIVCNKASVAKLVKNCANMPTLKYIVYTNDLVPVDAKIEWPQPPNGVQVMSFDEFVKSGDVKKYPPVPPKPSTCAVVMYTSGSTGKPKGVIITHSQVVAGCASADVGFGIREGEEVYLAYLPLAHIMELMAECVMISKGCALCYADPKSLTTTGAYPIGALEVYSPTIMVAVPKIWDVIKKGIQTKVAAESPVKQELVATGLKWRQFCLKHGFDAPLFDKVVFKKFKKAVGGRLRLAVSGGGPLNGEVQNFIRTAFGISLVQGYGLTETCAGGTFQAMDDMSTGVAGVAIPAVEIKLESTPEVGDKAGVPYLCTDKFDVDGNPVYGRGEILIRGNTVSCGYYMEPEKTREVFEEDGWFHTGDIGQFLSDGSLRIVDRKKNLVKLKGGEYVALEKMEMTFGNSSFVDAVAGGICCYGDGDMDRPVALLQLSEPYTMKWAKENGISGDFQQIKKTKELHDAVLADMHKEHSKSDLSHLEKVVAVALLDEPWTPENGCLTAANKLQRRQVIETHSSEFEQVKAKGVFD</sequence>
<dbReference type="AlphaFoldDB" id="A0A1Z5KA58"/>
<dbReference type="PANTHER" id="PTHR43272">
    <property type="entry name" value="LONG-CHAIN-FATTY-ACID--COA LIGASE"/>
    <property type="match status" value="1"/>
</dbReference>
<reference evidence="7 8" key="1">
    <citation type="journal article" date="2015" name="Plant Cell">
        <title>Oil accumulation by the oleaginous diatom Fistulifera solaris as revealed by the genome and transcriptome.</title>
        <authorList>
            <person name="Tanaka T."/>
            <person name="Maeda Y."/>
            <person name="Veluchamy A."/>
            <person name="Tanaka M."/>
            <person name="Abida H."/>
            <person name="Marechal E."/>
            <person name="Bowler C."/>
            <person name="Muto M."/>
            <person name="Sunaga Y."/>
            <person name="Tanaka M."/>
            <person name="Yoshino T."/>
            <person name="Taniguchi T."/>
            <person name="Fukuda Y."/>
            <person name="Nemoto M."/>
            <person name="Matsumoto M."/>
            <person name="Wong P.S."/>
            <person name="Aburatani S."/>
            <person name="Fujibuchi W."/>
        </authorList>
    </citation>
    <scope>NUCLEOTIDE SEQUENCE [LARGE SCALE GENOMIC DNA]</scope>
    <source>
        <strain evidence="7 8">JPCC DA0580</strain>
    </source>
</reference>
<keyword evidence="3" id="KW-0547">Nucleotide-binding</keyword>
<keyword evidence="4" id="KW-0067">ATP-binding</keyword>
<dbReference type="InterPro" id="IPR020845">
    <property type="entry name" value="AMP-binding_CS"/>
</dbReference>
<evidence type="ECO:0000256" key="3">
    <source>
        <dbReference type="ARBA" id="ARBA00022741"/>
    </source>
</evidence>
<dbReference type="EMBL" id="BDSP01000197">
    <property type="protein sequence ID" value="GAX23147.1"/>
    <property type="molecule type" value="Genomic_DNA"/>
</dbReference>
<evidence type="ECO:0000259" key="6">
    <source>
        <dbReference type="Pfam" id="PF00501"/>
    </source>
</evidence>
<evidence type="ECO:0000256" key="5">
    <source>
        <dbReference type="ARBA" id="ARBA00036813"/>
    </source>
</evidence>
<comment type="similarity">
    <text evidence="1">Belongs to the ATP-dependent AMP-binding enzyme family.</text>
</comment>
<comment type="caution">
    <text evidence="7">The sequence shown here is derived from an EMBL/GenBank/DDBJ whole genome shotgun (WGS) entry which is preliminary data.</text>
</comment>
<protein>
    <submittedName>
        <fullName evidence="7">Long-chain acyl-CoA synthetase</fullName>
        <ecNumber evidence="7">6.2.1.3</ecNumber>
    </submittedName>
</protein>
<evidence type="ECO:0000256" key="1">
    <source>
        <dbReference type="ARBA" id="ARBA00006432"/>
    </source>
</evidence>
<dbReference type="GO" id="GO:0004467">
    <property type="term" value="F:long-chain fatty acid-CoA ligase activity"/>
    <property type="evidence" value="ECO:0007669"/>
    <property type="project" value="UniProtKB-EC"/>
</dbReference>
<evidence type="ECO:0000313" key="7">
    <source>
        <dbReference type="EMBL" id="GAX23147.1"/>
    </source>
</evidence>
<comment type="catalytic activity">
    <reaction evidence="5">
        <text>a long-chain fatty acid + ATP + CoA = a long-chain fatty acyl-CoA + AMP + diphosphate</text>
        <dbReference type="Rhea" id="RHEA:15421"/>
        <dbReference type="ChEBI" id="CHEBI:30616"/>
        <dbReference type="ChEBI" id="CHEBI:33019"/>
        <dbReference type="ChEBI" id="CHEBI:57287"/>
        <dbReference type="ChEBI" id="CHEBI:57560"/>
        <dbReference type="ChEBI" id="CHEBI:83139"/>
        <dbReference type="ChEBI" id="CHEBI:456215"/>
        <dbReference type="EC" id="6.2.1.3"/>
    </reaction>
</comment>
<proteinExistence type="inferred from homology"/>
<dbReference type="InterPro" id="IPR042099">
    <property type="entry name" value="ANL_N_sf"/>
</dbReference>
<dbReference type="PROSITE" id="PS00455">
    <property type="entry name" value="AMP_BINDING"/>
    <property type="match status" value="1"/>
</dbReference>